<sequence length="283" mass="32560">MHHPFHFRIIFIFPTIHSSSFGYYYFGFSVCPKGTPFHFPDVMQYTVVWFKLDIPDIEVAEIPECMRRHLFEHTSQYARLLYGATSWTVKVDNYCFTDGFVELFIENDIEYGSYALLRHVGNFTFEVYMFDKQGYSLNLAGTPVGCSNPLHTPDDFLVYVESSFEDYSYGILYDPPSFLYVPKKTSKEWCEGFLRSCSGLRKCLRIYYGKDDACFTTGEQPFLQKIQMTFELKRSSTLFFVKHGCGGALLLVISKCGIEELPKETNAYEIRTAATGDSAALLQ</sequence>
<keyword evidence="2" id="KW-0805">Transcription regulation</keyword>
<evidence type="ECO:0000256" key="5">
    <source>
        <dbReference type="ARBA" id="ARBA00023242"/>
    </source>
</evidence>
<name>A0AAV0EXY9_9ASTE</name>
<protein>
    <submittedName>
        <fullName evidence="6">Uncharacterized protein</fullName>
    </submittedName>
</protein>
<comment type="caution">
    <text evidence="6">The sequence shown here is derived from an EMBL/GenBank/DDBJ whole genome shotgun (WGS) entry which is preliminary data.</text>
</comment>
<evidence type="ECO:0000256" key="4">
    <source>
        <dbReference type="ARBA" id="ARBA00023163"/>
    </source>
</evidence>
<proteinExistence type="predicted"/>
<keyword evidence="5" id="KW-0539">Nucleus</keyword>
<dbReference type="SUPFAM" id="SSF101936">
    <property type="entry name" value="DNA-binding pseudobarrel domain"/>
    <property type="match status" value="1"/>
</dbReference>
<evidence type="ECO:0000313" key="7">
    <source>
        <dbReference type="Proteomes" id="UP001152523"/>
    </source>
</evidence>
<dbReference type="GO" id="GO:0005634">
    <property type="term" value="C:nucleus"/>
    <property type="evidence" value="ECO:0007669"/>
    <property type="project" value="UniProtKB-SubCell"/>
</dbReference>
<gene>
    <name evidence="6" type="ORF">CEPIT_LOCUS28862</name>
</gene>
<evidence type="ECO:0000256" key="1">
    <source>
        <dbReference type="ARBA" id="ARBA00004123"/>
    </source>
</evidence>
<dbReference type="InterPro" id="IPR015300">
    <property type="entry name" value="DNA-bd_pseudobarrel_sf"/>
</dbReference>
<evidence type="ECO:0000313" key="6">
    <source>
        <dbReference type="EMBL" id="CAH9128143.1"/>
    </source>
</evidence>
<dbReference type="GO" id="GO:0003677">
    <property type="term" value="F:DNA binding"/>
    <property type="evidence" value="ECO:0007669"/>
    <property type="project" value="UniProtKB-KW"/>
</dbReference>
<dbReference type="AlphaFoldDB" id="A0AAV0EXY9"/>
<keyword evidence="4" id="KW-0804">Transcription</keyword>
<dbReference type="Proteomes" id="UP001152523">
    <property type="component" value="Unassembled WGS sequence"/>
</dbReference>
<keyword evidence="3" id="KW-0238">DNA-binding</keyword>
<keyword evidence="7" id="KW-1185">Reference proteome</keyword>
<dbReference type="EMBL" id="CAMAPF010000948">
    <property type="protein sequence ID" value="CAH9128143.1"/>
    <property type="molecule type" value="Genomic_DNA"/>
</dbReference>
<organism evidence="6 7">
    <name type="scientific">Cuscuta epithymum</name>
    <dbReference type="NCBI Taxonomy" id="186058"/>
    <lineage>
        <taxon>Eukaryota</taxon>
        <taxon>Viridiplantae</taxon>
        <taxon>Streptophyta</taxon>
        <taxon>Embryophyta</taxon>
        <taxon>Tracheophyta</taxon>
        <taxon>Spermatophyta</taxon>
        <taxon>Magnoliopsida</taxon>
        <taxon>eudicotyledons</taxon>
        <taxon>Gunneridae</taxon>
        <taxon>Pentapetalae</taxon>
        <taxon>asterids</taxon>
        <taxon>lamiids</taxon>
        <taxon>Solanales</taxon>
        <taxon>Convolvulaceae</taxon>
        <taxon>Cuscuteae</taxon>
        <taxon>Cuscuta</taxon>
        <taxon>Cuscuta subgen. Cuscuta</taxon>
    </lineage>
</organism>
<accession>A0AAV0EXY9</accession>
<evidence type="ECO:0000256" key="3">
    <source>
        <dbReference type="ARBA" id="ARBA00023125"/>
    </source>
</evidence>
<evidence type="ECO:0000256" key="2">
    <source>
        <dbReference type="ARBA" id="ARBA00023015"/>
    </source>
</evidence>
<reference evidence="6" key="1">
    <citation type="submission" date="2022-07" db="EMBL/GenBank/DDBJ databases">
        <authorList>
            <person name="Macas J."/>
            <person name="Novak P."/>
            <person name="Neumann P."/>
        </authorList>
    </citation>
    <scope>NUCLEOTIDE SEQUENCE</scope>
</reference>
<comment type="subcellular location">
    <subcellularLocation>
        <location evidence="1">Nucleus</location>
    </subcellularLocation>
</comment>